<gene>
    <name evidence="2" type="ORF">ASZ90_008369</name>
</gene>
<dbReference type="SUPFAM" id="SSF89550">
    <property type="entry name" value="PHP domain-like"/>
    <property type="match status" value="1"/>
</dbReference>
<reference evidence="2" key="1">
    <citation type="journal article" date="2015" name="Proc. Natl. Acad. Sci. U.S.A.">
        <title>Networks of energetic and metabolic interactions define dynamics in microbial communities.</title>
        <authorList>
            <person name="Embree M."/>
            <person name="Liu J.K."/>
            <person name="Al-Bassam M.M."/>
            <person name="Zengler K."/>
        </authorList>
    </citation>
    <scope>NUCLEOTIDE SEQUENCE</scope>
</reference>
<accession>A0A0W8FLW3</accession>
<evidence type="ECO:0000259" key="1">
    <source>
        <dbReference type="SMART" id="SM00481"/>
    </source>
</evidence>
<dbReference type="InterPro" id="IPR016195">
    <property type="entry name" value="Pol/histidinol_Pase-like"/>
</dbReference>
<feature type="domain" description="Polymerase/histidinol phosphatase N-terminal" evidence="1">
    <location>
        <begin position="7"/>
        <end position="75"/>
    </location>
</feature>
<dbReference type="EMBL" id="LNQE01001014">
    <property type="protein sequence ID" value="KUG21863.1"/>
    <property type="molecule type" value="Genomic_DNA"/>
</dbReference>
<dbReference type="InterPro" id="IPR052018">
    <property type="entry name" value="PHP_domain"/>
</dbReference>
<dbReference type="Pfam" id="PF02811">
    <property type="entry name" value="PHP"/>
    <property type="match status" value="1"/>
</dbReference>
<dbReference type="InterPro" id="IPR004013">
    <property type="entry name" value="PHP_dom"/>
</dbReference>
<dbReference type="GO" id="GO:0004534">
    <property type="term" value="F:5'-3' RNA exonuclease activity"/>
    <property type="evidence" value="ECO:0007669"/>
    <property type="project" value="TreeGrafter"/>
</dbReference>
<dbReference type="CDD" id="cd07432">
    <property type="entry name" value="PHP_HisPPase"/>
    <property type="match status" value="1"/>
</dbReference>
<sequence length="246" mass="27328">MLKVFNCDLHVHTCLSPCAELDMHPTPLVKKALESELNMIAICDHNSSANVPYVIKAARASNLKILPGMEITTIEEVHLLAIFDSLSNLTLMQNIIDQHLKGENNEDSFGVQAIVNEKGEVESINNQLLIGATDLSLDTLIGHIHKFEGLAIAAHIDRDSFSVLSQLGFVDDDSGFDALEITPRMDFSGARRKYPELSKYSFIISSDSHFIKDIGTTNTRIVLQEPSVAELKMAFKKQNGRYVMEQ</sequence>
<dbReference type="AlphaFoldDB" id="A0A0W8FLW3"/>
<protein>
    <submittedName>
        <fullName evidence="2">Metal-dependent phosphoesterase (Php family)</fullName>
    </submittedName>
</protein>
<dbReference type="SMART" id="SM00481">
    <property type="entry name" value="POLIIIAc"/>
    <property type="match status" value="1"/>
</dbReference>
<name>A0A0W8FLW3_9ZZZZ</name>
<evidence type="ECO:0000313" key="2">
    <source>
        <dbReference type="EMBL" id="KUG21863.1"/>
    </source>
</evidence>
<dbReference type="PANTHER" id="PTHR42924">
    <property type="entry name" value="EXONUCLEASE"/>
    <property type="match status" value="1"/>
</dbReference>
<dbReference type="InterPro" id="IPR003141">
    <property type="entry name" value="Pol/His_phosphatase_N"/>
</dbReference>
<organism evidence="2">
    <name type="scientific">hydrocarbon metagenome</name>
    <dbReference type="NCBI Taxonomy" id="938273"/>
    <lineage>
        <taxon>unclassified sequences</taxon>
        <taxon>metagenomes</taxon>
        <taxon>ecological metagenomes</taxon>
    </lineage>
</organism>
<dbReference type="Gene3D" id="3.20.20.140">
    <property type="entry name" value="Metal-dependent hydrolases"/>
    <property type="match status" value="1"/>
</dbReference>
<dbReference type="GO" id="GO:0035312">
    <property type="term" value="F:5'-3' DNA exonuclease activity"/>
    <property type="evidence" value="ECO:0007669"/>
    <property type="project" value="TreeGrafter"/>
</dbReference>
<comment type="caution">
    <text evidence="2">The sequence shown here is derived from an EMBL/GenBank/DDBJ whole genome shotgun (WGS) entry which is preliminary data.</text>
</comment>
<dbReference type="PANTHER" id="PTHR42924:SF3">
    <property type="entry name" value="POLYMERASE_HISTIDINOL PHOSPHATASE N-TERMINAL DOMAIN-CONTAINING PROTEIN"/>
    <property type="match status" value="1"/>
</dbReference>
<proteinExistence type="predicted"/>